<dbReference type="OrthoDB" id="8849801at2"/>
<evidence type="ECO:0000313" key="2">
    <source>
        <dbReference type="Proteomes" id="UP000305654"/>
    </source>
</evidence>
<sequence length="289" mass="32110">MASAVCLFAMHAPDGRLSGAVLHYLGQLAGCGLAVHVALSGMAAMHSQDQAALGAIGATGHCRENAGLDFGAWQHLASLGCINNAEFVVLANDSVFGPLRPLSPIFSRMQEIGADVWGMVESHEVAWHLQSWFLCFTRAAWNTPAIARVMALPYRDMTKREIVLHGEVGLGAAIRAAGLDWAACQPDHRRGLRKLIATNPMHLDWLSFVREGDVPFIKMELLRDNPMLIPWLHRWPAMVGRSAIFRPDWIRERIVPQEAGQRPSLAMHLLYMMLTRDRPAALRALWPYR</sequence>
<name>A0A5R9J1J5_9PROT</name>
<gene>
    <name evidence="1" type="ORF">FE263_19715</name>
</gene>
<dbReference type="RefSeq" id="WP_138327761.1">
    <property type="nucleotide sequence ID" value="NZ_VCDI01000010.1"/>
</dbReference>
<organism evidence="1 2">
    <name type="scientific">Lichenicoccus roseus</name>
    <dbReference type="NCBI Taxonomy" id="2683649"/>
    <lineage>
        <taxon>Bacteria</taxon>
        <taxon>Pseudomonadati</taxon>
        <taxon>Pseudomonadota</taxon>
        <taxon>Alphaproteobacteria</taxon>
        <taxon>Acetobacterales</taxon>
        <taxon>Acetobacteraceae</taxon>
        <taxon>Lichenicoccus</taxon>
    </lineage>
</organism>
<dbReference type="AlphaFoldDB" id="A0A5R9J1J5"/>
<keyword evidence="2" id="KW-1185">Reference proteome</keyword>
<dbReference type="Proteomes" id="UP000305654">
    <property type="component" value="Unassembled WGS sequence"/>
</dbReference>
<evidence type="ECO:0008006" key="3">
    <source>
        <dbReference type="Google" id="ProtNLM"/>
    </source>
</evidence>
<evidence type="ECO:0000313" key="1">
    <source>
        <dbReference type="EMBL" id="TLU70819.1"/>
    </source>
</evidence>
<protein>
    <recommendedName>
        <fullName evidence="3">Glycosyl transferase</fullName>
    </recommendedName>
</protein>
<dbReference type="EMBL" id="VCDI01000010">
    <property type="protein sequence ID" value="TLU70819.1"/>
    <property type="molecule type" value="Genomic_DNA"/>
</dbReference>
<dbReference type="Pfam" id="PF05045">
    <property type="entry name" value="RgpF"/>
    <property type="match status" value="1"/>
</dbReference>
<proteinExistence type="predicted"/>
<dbReference type="InterPro" id="IPR007739">
    <property type="entry name" value="RgpF"/>
</dbReference>
<reference evidence="1 2" key="1">
    <citation type="submission" date="2019-05" db="EMBL/GenBank/DDBJ databases">
        <authorList>
            <person name="Pankratov T."/>
            <person name="Grouzdev D."/>
        </authorList>
    </citation>
    <scope>NUCLEOTIDE SEQUENCE [LARGE SCALE GENOMIC DNA]</scope>
    <source>
        <strain evidence="1 2">KEBCLARHB70R</strain>
    </source>
</reference>
<accession>A0A5R9J1J5</accession>
<comment type="caution">
    <text evidence="1">The sequence shown here is derived from an EMBL/GenBank/DDBJ whole genome shotgun (WGS) entry which is preliminary data.</text>
</comment>